<evidence type="ECO:0000313" key="3">
    <source>
        <dbReference type="Proteomes" id="UP000320461"/>
    </source>
</evidence>
<proteinExistence type="predicted"/>
<evidence type="ECO:0000259" key="1">
    <source>
        <dbReference type="Pfam" id="PF04865"/>
    </source>
</evidence>
<dbReference type="EMBL" id="BJLQ01000014">
    <property type="protein sequence ID" value="GEA84378.1"/>
    <property type="molecule type" value="Genomic_DNA"/>
</dbReference>
<feature type="domain" description="Baseplate protein J-like barrel" evidence="1">
    <location>
        <begin position="207"/>
        <end position="289"/>
    </location>
</feature>
<name>A0A4Y3KN92_9CELL</name>
<dbReference type="RefSeq" id="WP_048342157.1">
    <property type="nucleotide sequence ID" value="NZ_BJLQ01000014.1"/>
</dbReference>
<gene>
    <name evidence="2" type="ORF">CGE01nite_16290</name>
</gene>
<protein>
    <recommendedName>
        <fullName evidence="1">Baseplate protein J-like barrel domain-containing protein</fullName>
    </recommendedName>
</protein>
<dbReference type="AlphaFoldDB" id="A0A4Y3KN92"/>
<organism evidence="2 3">
    <name type="scientific">Cellulomonas gelida</name>
    <dbReference type="NCBI Taxonomy" id="1712"/>
    <lineage>
        <taxon>Bacteria</taxon>
        <taxon>Bacillati</taxon>
        <taxon>Actinomycetota</taxon>
        <taxon>Actinomycetes</taxon>
        <taxon>Micrococcales</taxon>
        <taxon>Cellulomonadaceae</taxon>
        <taxon>Cellulomonas</taxon>
    </lineage>
</organism>
<keyword evidence="3" id="KW-1185">Reference proteome</keyword>
<dbReference type="Pfam" id="PF04865">
    <property type="entry name" value="Baseplate_J"/>
    <property type="match status" value="1"/>
</dbReference>
<dbReference type="OrthoDB" id="8617324at2"/>
<evidence type="ECO:0000313" key="2">
    <source>
        <dbReference type="EMBL" id="GEA84378.1"/>
    </source>
</evidence>
<dbReference type="Proteomes" id="UP000320461">
    <property type="component" value="Unassembled WGS sequence"/>
</dbReference>
<comment type="caution">
    <text evidence="2">The sequence shown here is derived from an EMBL/GenBank/DDBJ whole genome shotgun (WGS) entry which is preliminary data.</text>
</comment>
<dbReference type="InterPro" id="IPR006949">
    <property type="entry name" value="Barrel_Baseplate_J-like"/>
</dbReference>
<accession>A0A4Y3KN92</accession>
<reference evidence="2 3" key="1">
    <citation type="submission" date="2019-06" db="EMBL/GenBank/DDBJ databases">
        <title>Whole genome shotgun sequence of Cellulomonas gelida NBRC 3748.</title>
        <authorList>
            <person name="Hosoyama A."/>
            <person name="Uohara A."/>
            <person name="Ohji S."/>
            <person name="Ichikawa N."/>
        </authorList>
    </citation>
    <scope>NUCLEOTIDE SEQUENCE [LARGE SCALE GENOMIC DNA]</scope>
    <source>
        <strain evidence="2 3">NBRC 3748</strain>
    </source>
</reference>
<sequence>MNGLPDGFSPRPYPEIVRDTLTTLTGGTVREVVTVPAGDLVVLDALHDRPIRRVSHLQGTVEVTRPLRDVNGDVVRDAQGEAVSETVPVPYRFTDADFEVVATGQHGAERDAIRFRPTGRKPPTGSTVVVNYYPSQARPAPITDLNVGSVARTLLEAVARELALVELQLEAVYRSAYVESAQGTSLDKVVALVGIVRRPGGVPTARVRFTRSAGSSGRITVPVGTVVADAHSNRYATTVPLVLEVGEESREVLAAAVSPATPAVGAGELDRLEVLIAGIGEVGNESPAAAAGGAESDDDLRRRARGALAVAARGTLDALTMGVKNLEGVQDVTATEFPHGLPGEVALAIAYDGEPTPELLALVAERIEDLRPAGIRVTPGRTATTPVQVTATLVLAGTGVGGAELASLQAALEERVTAVLRDLPPGGTARPGPLSAAALSDPRIVDATFGLDIGAGPQPSVTAPAGTVLAPVAPFTHLVSTEGGAGPGATVLVDALVPVHLSPGVTASDAEQAMGLAARSWATALRPGTAITVDAFIAAVRDDTRYAVVRSDVALTTEAGDRFLRLADGLGAHPLGTDDRAEIRSVALDVREGGA</sequence>